<dbReference type="AlphaFoldDB" id="A0A2U3P2Q9"/>
<dbReference type="Gene3D" id="2.40.10.10">
    <property type="entry name" value="Trypsin-like serine proteases"/>
    <property type="match status" value="2"/>
</dbReference>
<protein>
    <submittedName>
        <fullName evidence="2">Trypsin domain-containing protein</fullName>
    </submittedName>
</protein>
<dbReference type="STRING" id="1841861.GCA_900157365_04407"/>
<sequence length="215" mass="22309">VTIRWFRGLGLAGAMVMAAMAFAGTALAAAPPMPGIEVDDESGRCTAGFATQGNDDSYYLLTSGHCDAHDGSVWTYEQDVPLGKITASENDGDNKDAAIIRLDPSVGVPVGDVGGKYPVRDVLSLSQIRVGMPFCKLGAVSGETCGSIKAIEGGVVEASVYSLHGDSGSPGFVKNDDGTVSAVGILMSSPEGDDHTTYFTLVQPLLGRWGLRILP</sequence>
<keyword evidence="3" id="KW-1185">Reference proteome</keyword>
<evidence type="ECO:0000313" key="2">
    <source>
        <dbReference type="EMBL" id="SPM38030.1"/>
    </source>
</evidence>
<accession>A0A2U3P2Q9</accession>
<evidence type="ECO:0000256" key="1">
    <source>
        <dbReference type="SAM" id="SignalP"/>
    </source>
</evidence>
<dbReference type="CDD" id="cd21112">
    <property type="entry name" value="alphaLP-like"/>
    <property type="match status" value="1"/>
</dbReference>
<proteinExistence type="predicted"/>
<evidence type="ECO:0000313" key="3">
    <source>
        <dbReference type="Proteomes" id="UP000240424"/>
    </source>
</evidence>
<feature type="non-terminal residue" evidence="2">
    <location>
        <position position="1"/>
    </location>
</feature>
<gene>
    <name evidence="2" type="ORF">MNAB215_205</name>
</gene>
<dbReference type="EMBL" id="FUEZ01000003">
    <property type="protein sequence ID" value="SPM38030.1"/>
    <property type="molecule type" value="Genomic_DNA"/>
</dbReference>
<dbReference type="InterPro" id="IPR043504">
    <property type="entry name" value="Peptidase_S1_PA_chymotrypsin"/>
</dbReference>
<feature type="chain" id="PRO_5015533552" evidence="1">
    <location>
        <begin position="29"/>
        <end position="215"/>
    </location>
</feature>
<feature type="signal peptide" evidence="1">
    <location>
        <begin position="1"/>
        <end position="28"/>
    </location>
</feature>
<dbReference type="InterPro" id="IPR009003">
    <property type="entry name" value="Peptidase_S1_PA"/>
</dbReference>
<keyword evidence="1" id="KW-0732">Signal</keyword>
<reference evidence="2 3" key="1">
    <citation type="submission" date="2017-01" db="EMBL/GenBank/DDBJ databases">
        <authorList>
            <consortium name="Urmite Genomes"/>
        </authorList>
    </citation>
    <scope>NUCLEOTIDE SEQUENCE [LARGE SCALE GENOMIC DNA]</scope>
    <source>
        <strain evidence="2 3">AB215</strain>
    </source>
</reference>
<dbReference type="SUPFAM" id="SSF50494">
    <property type="entry name" value="Trypsin-like serine proteases"/>
    <property type="match status" value="1"/>
</dbReference>
<name>A0A2U3P2Q9_9MYCO</name>
<dbReference type="Proteomes" id="UP000240424">
    <property type="component" value="Unassembled WGS sequence"/>
</dbReference>
<organism evidence="2 3">
    <name type="scientific">Mycobacterium numidiamassiliense</name>
    <dbReference type="NCBI Taxonomy" id="1841861"/>
    <lineage>
        <taxon>Bacteria</taxon>
        <taxon>Bacillati</taxon>
        <taxon>Actinomycetota</taxon>
        <taxon>Actinomycetes</taxon>
        <taxon>Mycobacteriales</taxon>
        <taxon>Mycobacteriaceae</taxon>
        <taxon>Mycobacterium</taxon>
    </lineage>
</organism>